<reference evidence="1 2" key="1">
    <citation type="submission" date="2019-04" db="EMBL/GenBank/DDBJ databases">
        <title>Complete Genome of UW386 and Higher Quality Genome of UW700.</title>
        <authorList>
            <person name="Jacobs J."/>
            <person name="Perez A."/>
            <person name="Steidl O."/>
            <person name="Allen C."/>
        </authorList>
    </citation>
    <scope>NUCLEOTIDE SEQUENCE [LARGE SCALE GENOMIC DNA]</scope>
    <source>
        <strain evidence="1 2">UW386</strain>
    </source>
</reference>
<proteinExistence type="predicted"/>
<organism evidence="1 2">
    <name type="scientific">Ralstonia solanacearum</name>
    <name type="common">Pseudomonas solanacearum</name>
    <dbReference type="NCBI Taxonomy" id="305"/>
    <lineage>
        <taxon>Bacteria</taxon>
        <taxon>Pseudomonadati</taxon>
        <taxon>Pseudomonadota</taxon>
        <taxon>Betaproteobacteria</taxon>
        <taxon>Burkholderiales</taxon>
        <taxon>Burkholderiaceae</taxon>
        <taxon>Ralstonia</taxon>
        <taxon>Ralstonia solanacearum species complex</taxon>
    </lineage>
</organism>
<dbReference type="AlphaFoldDB" id="A0AA92EE12"/>
<dbReference type="Gene3D" id="2.60.200.60">
    <property type="match status" value="1"/>
</dbReference>
<dbReference type="Proteomes" id="UP000310553">
    <property type="component" value="Chromosome"/>
</dbReference>
<evidence type="ECO:0000313" key="1">
    <source>
        <dbReference type="EMBL" id="QCX49887.1"/>
    </source>
</evidence>
<protein>
    <submittedName>
        <fullName evidence="1">PAAR domain-containing protein</fullName>
    </submittedName>
</protein>
<evidence type="ECO:0000313" key="2">
    <source>
        <dbReference type="Proteomes" id="UP000310553"/>
    </source>
</evidence>
<gene>
    <name evidence="1" type="ORF">E7Z57_12815</name>
</gene>
<dbReference type="CDD" id="cd14744">
    <property type="entry name" value="PAAR_CT_2"/>
    <property type="match status" value="1"/>
</dbReference>
<sequence>MSSNQPLIVIGDSTTHGGRVITGDLSSTVGGKAMVREGDLTYCPKCKGAFHILRGNGIVFDGAGKTYARHGDRTACGAQLIATQFQTIAARVEDGVPVPADAIAEAKAIAAPTSSGVCLECLLKAATTGSSTVIRG</sequence>
<dbReference type="InterPro" id="IPR008727">
    <property type="entry name" value="PAAR_motif"/>
</dbReference>
<accession>A0AA92EE12</accession>
<name>A0AA92EE12_RALSL</name>
<dbReference type="EMBL" id="CP039339">
    <property type="protein sequence ID" value="QCX49887.1"/>
    <property type="molecule type" value="Genomic_DNA"/>
</dbReference>
<dbReference type="Pfam" id="PF05488">
    <property type="entry name" value="PAAR_motif"/>
    <property type="match status" value="1"/>
</dbReference>